<dbReference type="Pfam" id="PF04107">
    <property type="entry name" value="GCS2"/>
    <property type="match status" value="1"/>
</dbReference>
<dbReference type="RefSeq" id="WP_054966708.1">
    <property type="nucleotide sequence ID" value="NZ_FMUN01000002.1"/>
</dbReference>
<organism evidence="1 2">
    <name type="scientific">Thiohalorhabdus denitrificans</name>
    <dbReference type="NCBI Taxonomy" id="381306"/>
    <lineage>
        <taxon>Bacteria</taxon>
        <taxon>Pseudomonadati</taxon>
        <taxon>Pseudomonadota</taxon>
        <taxon>Gammaproteobacteria</taxon>
        <taxon>Thiohalorhabdales</taxon>
        <taxon>Thiohalorhabdaceae</taxon>
        <taxon>Thiohalorhabdus</taxon>
    </lineage>
</organism>
<dbReference type="Proteomes" id="UP000183104">
    <property type="component" value="Unassembled WGS sequence"/>
</dbReference>
<protein>
    <recommendedName>
        <fullName evidence="3">Gamma-glutamyl:cysteine ligase YbdK, ATP-grasp superfamily</fullName>
    </recommendedName>
</protein>
<evidence type="ECO:0000313" key="1">
    <source>
        <dbReference type="EMBL" id="SCX93502.1"/>
    </source>
</evidence>
<dbReference type="InterPro" id="IPR050141">
    <property type="entry name" value="GCL_type2/YbdK_subfam"/>
</dbReference>
<gene>
    <name evidence="1" type="ORF">SAMN05661077_0763</name>
</gene>
<dbReference type="PATRIC" id="fig|381306.5.peg.1031"/>
<name>A0A0P9C975_9GAMM</name>
<dbReference type="OrthoDB" id="240589at2"/>
<dbReference type="PANTHER" id="PTHR36510:SF3">
    <property type="entry name" value="CONSERVED PROTEIN"/>
    <property type="match status" value="1"/>
</dbReference>
<dbReference type="EMBL" id="FMUN01000002">
    <property type="protein sequence ID" value="SCX93502.1"/>
    <property type="molecule type" value="Genomic_DNA"/>
</dbReference>
<dbReference type="InterPro" id="IPR006336">
    <property type="entry name" value="GCS2"/>
</dbReference>
<dbReference type="STRING" id="381306.AN478_11350"/>
<evidence type="ECO:0008006" key="3">
    <source>
        <dbReference type="Google" id="ProtNLM"/>
    </source>
</evidence>
<dbReference type="AlphaFoldDB" id="A0A0P9C975"/>
<dbReference type="PIRSF" id="PIRSF012666">
    <property type="entry name" value="UCP012666"/>
    <property type="match status" value="1"/>
</dbReference>
<reference evidence="2" key="1">
    <citation type="submission" date="2016-10" db="EMBL/GenBank/DDBJ databases">
        <authorList>
            <person name="Varghese N."/>
        </authorList>
    </citation>
    <scope>NUCLEOTIDE SEQUENCE [LARGE SCALE GENOMIC DNA]</scope>
    <source>
        <strain evidence="2">HL 19</strain>
    </source>
</reference>
<accession>A0A0P9C975</accession>
<dbReference type="PANTHER" id="PTHR36510">
    <property type="entry name" value="GLUTAMATE--CYSTEINE LIGASE 2-RELATED"/>
    <property type="match status" value="1"/>
</dbReference>
<dbReference type="SUPFAM" id="SSF55931">
    <property type="entry name" value="Glutamine synthetase/guanido kinase"/>
    <property type="match status" value="1"/>
</dbReference>
<dbReference type="GO" id="GO:0016879">
    <property type="term" value="F:ligase activity, forming carbon-nitrogen bonds"/>
    <property type="evidence" value="ECO:0007669"/>
    <property type="project" value="TreeGrafter"/>
</dbReference>
<sequence length="477" mass="53085">MGREIKGGRFGQRDFDRFARRLDEETERLRELFRTGGLSRRGPMGGYELEAWLVDGEQAPAPINEAFLARVGLEAASPELARFNFELGADPRPLTGDALGRMEAELAAHWARCREVAAALDTAPVMIGILPTVTDAMLGVANMSGQERYRALNEQVMRLRRGRPLVLDIQGAEFLHTEHRDVMLEAATTSFQLHLQLDPERAARYYNAALVLAGPLVGATANAPFLFGKRLWRETRIPLFEQAVAAGGFGGAAFGPVKRVSFGSGYVRRSLLELFEENRAHFPVMLPVDLEEPAAHLAHLRLHNGTIWRWVRPLLGFDPDGAPHLRLEHRVVAAGPSVPDTVANAALFYGLIRHLAERPAPPEDILEFATARENFYSAAKHGLRANLTWLDGKRRPLGELLREHLLPRAREGLEELGCTGADIDRYLGILSERVRRRRTGAAWQIAYTEAHGRDFPALVAAYRTHQDSGAPVHEWPV</sequence>
<evidence type="ECO:0000313" key="2">
    <source>
        <dbReference type="Proteomes" id="UP000183104"/>
    </source>
</evidence>
<proteinExistence type="predicted"/>
<keyword evidence="2" id="KW-1185">Reference proteome</keyword>
<dbReference type="Gene3D" id="3.30.590.20">
    <property type="match status" value="1"/>
</dbReference>
<dbReference type="InterPro" id="IPR016602">
    <property type="entry name" value="UCP012666"/>
</dbReference>
<dbReference type="InterPro" id="IPR014746">
    <property type="entry name" value="Gln_synth/guanido_kin_cat_dom"/>
</dbReference>